<dbReference type="InterPro" id="IPR009081">
    <property type="entry name" value="PP-bd_ACP"/>
</dbReference>
<feature type="domain" description="Carrier" evidence="4">
    <location>
        <begin position="563"/>
        <end position="639"/>
    </location>
</feature>
<evidence type="ECO:0000256" key="3">
    <source>
        <dbReference type="ARBA" id="ARBA00022553"/>
    </source>
</evidence>
<dbReference type="Pfam" id="PF00550">
    <property type="entry name" value="PP-binding"/>
    <property type="match status" value="1"/>
</dbReference>
<keyword evidence="3" id="KW-0597">Phosphoprotein</keyword>
<reference evidence="5 6" key="1">
    <citation type="submission" date="2017-08" db="EMBL/GenBank/DDBJ databases">
        <title>Genomes of Fischerella (Mastigocladus) sp. strains.</title>
        <authorList>
            <person name="Miller S.R."/>
        </authorList>
    </citation>
    <scope>NUCLEOTIDE SEQUENCE [LARGE SCALE GENOMIC DNA]</scope>
    <source>
        <strain evidence="5 6">CCMEE 5323</strain>
    </source>
</reference>
<dbReference type="GO" id="GO:0006633">
    <property type="term" value="P:fatty acid biosynthetic process"/>
    <property type="evidence" value="ECO:0007669"/>
    <property type="project" value="TreeGrafter"/>
</dbReference>
<evidence type="ECO:0000313" key="5">
    <source>
        <dbReference type="EMBL" id="PLZ91989.1"/>
    </source>
</evidence>
<evidence type="ECO:0000256" key="2">
    <source>
        <dbReference type="ARBA" id="ARBA00022450"/>
    </source>
</evidence>
<comment type="cofactor">
    <cofactor evidence="1">
        <name>pantetheine 4'-phosphate</name>
        <dbReference type="ChEBI" id="CHEBI:47942"/>
    </cofactor>
</comment>
<dbReference type="RefSeq" id="WP_146007570.1">
    <property type="nucleotide sequence ID" value="NZ_CAWNVR010000226.1"/>
</dbReference>
<sequence>QRLPLPTYPFERQRYWIDAKSPLPSSTGNSVTLETKKDIADWFYIPSWKRSLLPHSTSLTRQESGNEQWLLFIDECGLGCELANRLKNQGKNVTTVKVGEEFTKLSEGVYTINPYNCHDYDTLLTELIALNKTPQNIAYLWSISSLETPKLGEFLEFKSLLFLIQTLDKQKITERLQIWVVSNQIQEVNGNETLDPEKATVLGLCKVIPQEYPNIICRNIDFVLTDSRDFNSNILDQLLSEFSALSSDTVVAYRHNYRWVQVFEPVHLSAVEENTPLRKHGVYLFPGGLDSLGVVIAKYLAKTLQAKLIFIENFTFPEKDEYSQWLETHAQEDEVSGKIRKLQALEELGAKVLVVRADTTNSEQMYHSLSPENIGQIHGVIYSTGITRENVFCSIPEIGKTELEQLLDAQFRKYVVLEQVLQNRKLDFCIILSSLSSILGGFGLGLYSGVNQLTDSFTQRHNQTNSFPWISINWDKLQLNAIQEQKTLGQTSGVELAITETESVEVFKRVFSIGEGTQVVVSTIDLKARWEHTFKLDLDSKYSSQEVPSSRYSRPNLSNSYIAPTNELEKQITEIWQEVLGITQVGIYDNFYELGGDSLIATQLVSRLRAKFPVELPLRDLLLQAMIPIKQAEMIEQLLMEKIEELSEEEVEILLANHGVVD</sequence>
<dbReference type="PROSITE" id="PS50075">
    <property type="entry name" value="CARRIER"/>
    <property type="match status" value="1"/>
</dbReference>
<dbReference type="GO" id="GO:0004312">
    <property type="term" value="F:fatty acid synthase activity"/>
    <property type="evidence" value="ECO:0007669"/>
    <property type="project" value="TreeGrafter"/>
</dbReference>
<dbReference type="Pfam" id="PF21394">
    <property type="entry name" value="Beta-ketacyl_N"/>
    <property type="match status" value="1"/>
</dbReference>
<dbReference type="InterPro" id="IPR006162">
    <property type="entry name" value="Ppantetheine_attach_site"/>
</dbReference>
<dbReference type="Proteomes" id="UP000235036">
    <property type="component" value="Unassembled WGS sequence"/>
</dbReference>
<dbReference type="Gene3D" id="3.40.50.720">
    <property type="entry name" value="NAD(P)-binding Rossmann-like Domain"/>
    <property type="match status" value="1"/>
</dbReference>
<dbReference type="InterPro" id="IPR057326">
    <property type="entry name" value="KR_dom"/>
</dbReference>
<name>A0A2N6K5R1_FISMU</name>
<protein>
    <submittedName>
        <fullName evidence="5">Polyketide synthase</fullName>
    </submittedName>
</protein>
<dbReference type="InterPro" id="IPR036736">
    <property type="entry name" value="ACP-like_sf"/>
</dbReference>
<dbReference type="InterPro" id="IPR036291">
    <property type="entry name" value="NAD(P)-bd_dom_sf"/>
</dbReference>
<comment type="caution">
    <text evidence="5">The sequence shown here is derived from an EMBL/GenBank/DDBJ whole genome shotgun (WGS) entry which is preliminary data.</text>
</comment>
<dbReference type="SUPFAM" id="SSF47336">
    <property type="entry name" value="ACP-like"/>
    <property type="match status" value="1"/>
</dbReference>
<dbReference type="FunFam" id="1.10.1200.10:FF:000005">
    <property type="entry name" value="Nonribosomal peptide synthetase 1"/>
    <property type="match status" value="1"/>
</dbReference>
<dbReference type="SUPFAM" id="SSF51735">
    <property type="entry name" value="NAD(P)-binding Rossmann-fold domains"/>
    <property type="match status" value="2"/>
</dbReference>
<dbReference type="GO" id="GO:0071770">
    <property type="term" value="P:DIM/DIP cell wall layer assembly"/>
    <property type="evidence" value="ECO:0007669"/>
    <property type="project" value="TreeGrafter"/>
</dbReference>
<dbReference type="PANTHER" id="PTHR43775">
    <property type="entry name" value="FATTY ACID SYNTHASE"/>
    <property type="match status" value="1"/>
</dbReference>
<keyword evidence="6" id="KW-1185">Reference proteome</keyword>
<evidence type="ECO:0000259" key="4">
    <source>
        <dbReference type="PROSITE" id="PS50075"/>
    </source>
</evidence>
<feature type="non-terminal residue" evidence="5">
    <location>
        <position position="1"/>
    </location>
</feature>
<accession>A0A2N6K5R1</accession>
<dbReference type="AlphaFoldDB" id="A0A2N6K5R1"/>
<organism evidence="5 6">
    <name type="scientific">Fischerella muscicola CCMEE 5323</name>
    <dbReference type="NCBI Taxonomy" id="2019572"/>
    <lineage>
        <taxon>Bacteria</taxon>
        <taxon>Bacillati</taxon>
        <taxon>Cyanobacteriota</taxon>
        <taxon>Cyanophyceae</taxon>
        <taxon>Nostocales</taxon>
        <taxon>Hapalosiphonaceae</taxon>
        <taxon>Fischerella</taxon>
    </lineage>
</organism>
<dbReference type="InterPro" id="IPR049490">
    <property type="entry name" value="C883_1060-like_KR_N"/>
</dbReference>
<evidence type="ECO:0000313" key="6">
    <source>
        <dbReference type="Proteomes" id="UP000235036"/>
    </source>
</evidence>
<dbReference type="GO" id="GO:0005886">
    <property type="term" value="C:plasma membrane"/>
    <property type="evidence" value="ECO:0007669"/>
    <property type="project" value="TreeGrafter"/>
</dbReference>
<dbReference type="InterPro" id="IPR013968">
    <property type="entry name" value="PKS_KR"/>
</dbReference>
<dbReference type="InterPro" id="IPR050091">
    <property type="entry name" value="PKS_NRPS_Biosynth_Enz"/>
</dbReference>
<dbReference type="PANTHER" id="PTHR43775:SF37">
    <property type="entry name" value="SI:DKEY-61P9.11"/>
    <property type="match status" value="1"/>
</dbReference>
<evidence type="ECO:0000256" key="1">
    <source>
        <dbReference type="ARBA" id="ARBA00001957"/>
    </source>
</evidence>
<keyword evidence="2" id="KW-0596">Phosphopantetheine</keyword>
<proteinExistence type="predicted"/>
<dbReference type="Pfam" id="PF08659">
    <property type="entry name" value="KR"/>
    <property type="match status" value="1"/>
</dbReference>
<dbReference type="PROSITE" id="PS00012">
    <property type="entry name" value="PHOSPHOPANTETHEINE"/>
    <property type="match status" value="1"/>
</dbReference>
<dbReference type="EMBL" id="NRQW01000145">
    <property type="protein sequence ID" value="PLZ91989.1"/>
    <property type="molecule type" value="Genomic_DNA"/>
</dbReference>
<gene>
    <name evidence="5" type="ORF">CEN44_07155</name>
</gene>
<dbReference type="GO" id="GO:0005737">
    <property type="term" value="C:cytoplasm"/>
    <property type="evidence" value="ECO:0007669"/>
    <property type="project" value="TreeGrafter"/>
</dbReference>
<dbReference type="Gene3D" id="1.10.1200.10">
    <property type="entry name" value="ACP-like"/>
    <property type="match status" value="1"/>
</dbReference>
<dbReference type="SMART" id="SM00822">
    <property type="entry name" value="PKS_KR"/>
    <property type="match status" value="1"/>
</dbReference>